<dbReference type="PROSITE" id="PS51935">
    <property type="entry name" value="NLPC_P60"/>
    <property type="match status" value="1"/>
</dbReference>
<evidence type="ECO:0000256" key="4">
    <source>
        <dbReference type="ARBA" id="ARBA00022807"/>
    </source>
</evidence>
<evidence type="ECO:0000256" key="2">
    <source>
        <dbReference type="ARBA" id="ARBA00022670"/>
    </source>
</evidence>
<dbReference type="HOGENOM" id="CLU_134420_0_0_5"/>
<dbReference type="Proteomes" id="UP000006575">
    <property type="component" value="Chromosome"/>
</dbReference>
<dbReference type="Gene3D" id="3.90.1720.10">
    <property type="entry name" value="endopeptidase domain like (from Nostoc punctiforme)"/>
    <property type="match status" value="1"/>
</dbReference>
<dbReference type="GO" id="GO:0008234">
    <property type="term" value="F:cysteine-type peptidase activity"/>
    <property type="evidence" value="ECO:0007669"/>
    <property type="project" value="UniProtKB-KW"/>
</dbReference>
<evidence type="ECO:0000256" key="3">
    <source>
        <dbReference type="ARBA" id="ARBA00022801"/>
    </source>
</evidence>
<evidence type="ECO:0000313" key="6">
    <source>
        <dbReference type="EMBL" id="CAK06553.1"/>
    </source>
</evidence>
<organism evidence="6 7">
    <name type="scientific">Rhizobium johnstonii (strain DSM 114642 / LMG 32736 / 3841)</name>
    <name type="common">Rhizobium leguminosarum bv. viciae</name>
    <dbReference type="NCBI Taxonomy" id="216596"/>
    <lineage>
        <taxon>Bacteria</taxon>
        <taxon>Pseudomonadati</taxon>
        <taxon>Pseudomonadota</taxon>
        <taxon>Alphaproteobacteria</taxon>
        <taxon>Hyphomicrobiales</taxon>
        <taxon>Rhizobiaceae</taxon>
        <taxon>Rhizobium/Agrobacterium group</taxon>
        <taxon>Rhizobium</taxon>
        <taxon>Rhizobium johnstonii</taxon>
    </lineage>
</organism>
<dbReference type="InterPro" id="IPR038765">
    <property type="entry name" value="Papain-like_cys_pep_sf"/>
</dbReference>
<dbReference type="SUPFAM" id="SSF54001">
    <property type="entry name" value="Cysteine proteinases"/>
    <property type="match status" value="1"/>
</dbReference>
<name>Q1MKF2_RHIJ3</name>
<dbReference type="InterPro" id="IPR000064">
    <property type="entry name" value="NLP_P60_dom"/>
</dbReference>
<evidence type="ECO:0000256" key="1">
    <source>
        <dbReference type="ARBA" id="ARBA00007074"/>
    </source>
</evidence>
<dbReference type="EMBL" id="AM236080">
    <property type="protein sequence ID" value="CAK06553.1"/>
    <property type="molecule type" value="Genomic_DNA"/>
</dbReference>
<feature type="domain" description="NlpC/P60" evidence="5">
    <location>
        <begin position="20"/>
        <end position="162"/>
    </location>
</feature>
<keyword evidence="3" id="KW-0378">Hydrolase</keyword>
<sequence length="169" mass="19304">MRPTPFITYSMIRGFHDNTVSMEAGVRDLSRSPIEIPPQFWGVRYKGEHLPGARGVRGVEGGANCQQYAYSILRHFGFEVPDFRSSNLWDETAHTAVSKDMKPLDLVLLNGEPRSFGAHVGLSLGQRLVLHLSRRIGFPTIETLEQMQSRDEYRFLIGFKTVLVRREQR</sequence>
<comment type="similarity">
    <text evidence="1">Belongs to the peptidase C40 family.</text>
</comment>
<evidence type="ECO:0000259" key="5">
    <source>
        <dbReference type="PROSITE" id="PS51935"/>
    </source>
</evidence>
<dbReference type="EnsemblBacteria" id="CAK06553">
    <property type="protein sequence ID" value="CAK06553"/>
    <property type="gene ID" value="RL1056"/>
</dbReference>
<keyword evidence="7" id="KW-1185">Reference proteome</keyword>
<reference evidence="6 7" key="1">
    <citation type="journal article" date="2006" name="Genome Biol.">
        <title>The genome of Rhizobium leguminosarum has recognizable core and accessory components.</title>
        <authorList>
            <person name="Young J.W."/>
            <person name="Crossman L.C."/>
            <person name="Johnston A.W.B."/>
            <person name="Thomson N.R."/>
            <person name="Ghazoui Z.F."/>
            <person name="Hull K.H."/>
            <person name="Wexler M."/>
            <person name="Curson A.R.J."/>
            <person name="Todd J.D."/>
            <person name="Poole P.S."/>
            <person name="Mauchline T.H."/>
            <person name="East A.K."/>
            <person name="Quail M.A."/>
            <person name="Churcher C."/>
            <person name="Arrowsmith C."/>
            <person name="Cherevach A."/>
            <person name="Chillingworth T."/>
            <person name="Clarke K."/>
            <person name="Cronin A."/>
            <person name="Davis P."/>
            <person name="Fraser A."/>
            <person name="Hance Z."/>
            <person name="Hauser H."/>
            <person name="Jagels K."/>
            <person name="Moule S."/>
            <person name="Mungall K."/>
            <person name="Norbertczak H."/>
            <person name="Rabbinowitsch E."/>
            <person name="Sanders M."/>
            <person name="Simmonds M."/>
            <person name="Whitehead S."/>
            <person name="Parkhill J."/>
        </authorList>
    </citation>
    <scope>NUCLEOTIDE SEQUENCE [LARGE SCALE GENOMIC DNA]</scope>
    <source>
        <strain evidence="7">DSM 114642 / LMG 32736 / 3841</strain>
    </source>
</reference>
<dbReference type="AlphaFoldDB" id="Q1MKF2"/>
<dbReference type="eggNOG" id="COG0791">
    <property type="taxonomic scope" value="Bacteria"/>
</dbReference>
<evidence type="ECO:0000313" key="7">
    <source>
        <dbReference type="Proteomes" id="UP000006575"/>
    </source>
</evidence>
<protein>
    <recommendedName>
        <fullName evidence="5">NlpC/P60 domain-containing protein</fullName>
    </recommendedName>
</protein>
<proteinExistence type="inferred from homology"/>
<gene>
    <name evidence="6" type="ordered locus">RL1056</name>
</gene>
<keyword evidence="4" id="KW-0788">Thiol protease</keyword>
<keyword evidence="2" id="KW-0645">Protease</keyword>
<dbReference type="KEGG" id="rle:RL1056"/>
<dbReference type="GO" id="GO:0006508">
    <property type="term" value="P:proteolysis"/>
    <property type="evidence" value="ECO:0007669"/>
    <property type="project" value="UniProtKB-KW"/>
</dbReference>
<accession>Q1MKF2</accession>